<dbReference type="AlphaFoldDB" id="Q08VU5"/>
<comment type="caution">
    <text evidence="3">The sequence shown here is derived from an EMBL/GenBank/DDBJ whole genome shotgun (WGS) entry which is preliminary data.</text>
</comment>
<evidence type="ECO:0000313" key="3">
    <source>
        <dbReference type="EMBL" id="EAU64614.1"/>
    </source>
</evidence>
<dbReference type="GO" id="GO:0016491">
    <property type="term" value="F:oxidoreductase activity"/>
    <property type="evidence" value="ECO:0007669"/>
    <property type="project" value="UniProtKB-KW"/>
</dbReference>
<dbReference type="InterPro" id="IPR036291">
    <property type="entry name" value="NAD(P)-bd_dom_sf"/>
</dbReference>
<dbReference type="SUPFAM" id="SSF50129">
    <property type="entry name" value="GroES-like"/>
    <property type="match status" value="1"/>
</dbReference>
<sequence length="353" mass="38031">MPWRDGEARHTGSPQPELRHVALTPEGPRLCPGLDWSPRHRAGVMVRPLLLGICRSDYKEAARQRQGASQFGHEVVGEVIAHWGKAPFEVGDRVCLDPNRPLNRGTAFADLMPADGTEKELTEALHWVPRTVSLERAVFAEPLACAVHCLDRVSQALGGQLSGRHVLVVGAGIAGTLIALSAQAAGATVSLRNSGMDKLEFLRATGLLPPEALGQDEPPRPPPEAIVLATAFIEARWLRWALDAVAPGGAILLYGGTQQEDRFAEAGIELALDPLRRREGTVCVHWGQKPLTVAGSYGTEPSCFTRGLRWLAAPDATWALERLVLRRIGLTELPVELSAGGPKPRPGKVLVVP</sequence>
<keyword evidence="1" id="KW-0560">Oxidoreductase</keyword>
<dbReference type="InterPro" id="IPR013154">
    <property type="entry name" value="ADH-like_N"/>
</dbReference>
<evidence type="ECO:0000259" key="2">
    <source>
        <dbReference type="Pfam" id="PF08240"/>
    </source>
</evidence>
<reference evidence="3 4" key="1">
    <citation type="submission" date="2006-04" db="EMBL/GenBank/DDBJ databases">
        <authorList>
            <person name="Nierman W.C."/>
        </authorList>
    </citation>
    <scope>NUCLEOTIDE SEQUENCE [LARGE SCALE GENOMIC DNA]</scope>
    <source>
        <strain evidence="3 4">DW4/3-1</strain>
    </source>
</reference>
<proteinExistence type="predicted"/>
<dbReference type="PANTHER" id="PTHR43401:SF2">
    <property type="entry name" value="L-THREONINE 3-DEHYDROGENASE"/>
    <property type="match status" value="1"/>
</dbReference>
<accession>Q08VU5</accession>
<dbReference type="PATRIC" id="fig|378806.16.peg.3581"/>
<dbReference type="EMBL" id="AAMD01000110">
    <property type="protein sequence ID" value="EAU64614.1"/>
    <property type="molecule type" value="Genomic_DNA"/>
</dbReference>
<feature type="domain" description="Alcohol dehydrogenase-like N-terminal" evidence="2">
    <location>
        <begin position="44"/>
        <end position="99"/>
    </location>
</feature>
<dbReference type="RefSeq" id="WP_002616349.1">
    <property type="nucleotide sequence ID" value="NC_014623.1"/>
</dbReference>
<dbReference type="InterPro" id="IPR011032">
    <property type="entry name" value="GroES-like_sf"/>
</dbReference>
<dbReference type="Gene3D" id="3.90.180.10">
    <property type="entry name" value="Medium-chain alcohol dehydrogenases, catalytic domain"/>
    <property type="match status" value="2"/>
</dbReference>
<dbReference type="SUPFAM" id="SSF51735">
    <property type="entry name" value="NAD(P)-binding Rossmann-fold domains"/>
    <property type="match status" value="1"/>
</dbReference>
<evidence type="ECO:0000313" key="4">
    <source>
        <dbReference type="Proteomes" id="UP000032702"/>
    </source>
</evidence>
<evidence type="ECO:0000256" key="1">
    <source>
        <dbReference type="ARBA" id="ARBA00023002"/>
    </source>
</evidence>
<dbReference type="Pfam" id="PF08240">
    <property type="entry name" value="ADH_N"/>
    <property type="match status" value="1"/>
</dbReference>
<dbReference type="Proteomes" id="UP000032702">
    <property type="component" value="Unassembled WGS sequence"/>
</dbReference>
<gene>
    <name evidence="3" type="ORF">STIAU_4461</name>
</gene>
<name>Q08VU5_STIAD</name>
<protein>
    <recommendedName>
        <fullName evidence="2">Alcohol dehydrogenase-like N-terminal domain-containing protein</fullName>
    </recommendedName>
</protein>
<dbReference type="Gene3D" id="3.40.50.720">
    <property type="entry name" value="NAD(P)-binding Rossmann-like Domain"/>
    <property type="match status" value="1"/>
</dbReference>
<organism evidence="3 4">
    <name type="scientific">Stigmatella aurantiaca (strain DW4/3-1)</name>
    <dbReference type="NCBI Taxonomy" id="378806"/>
    <lineage>
        <taxon>Bacteria</taxon>
        <taxon>Pseudomonadati</taxon>
        <taxon>Myxococcota</taxon>
        <taxon>Myxococcia</taxon>
        <taxon>Myxococcales</taxon>
        <taxon>Cystobacterineae</taxon>
        <taxon>Archangiaceae</taxon>
        <taxon>Stigmatella</taxon>
    </lineage>
</organism>
<dbReference type="InterPro" id="IPR050129">
    <property type="entry name" value="Zn_alcohol_dh"/>
</dbReference>
<dbReference type="PANTHER" id="PTHR43401">
    <property type="entry name" value="L-THREONINE 3-DEHYDROGENASE"/>
    <property type="match status" value="1"/>
</dbReference>